<dbReference type="Proteomes" id="UP000655751">
    <property type="component" value="Unassembled WGS sequence"/>
</dbReference>
<accession>A0A931N0U2</accession>
<protein>
    <submittedName>
        <fullName evidence="2">Uncharacterized protein</fullName>
    </submittedName>
</protein>
<dbReference type="EMBL" id="JADMLG010000001">
    <property type="protein sequence ID" value="MBH0775027.1"/>
    <property type="molecule type" value="Genomic_DNA"/>
</dbReference>
<name>A0A931N0U2_9NOCA</name>
<dbReference type="RefSeq" id="WP_196147354.1">
    <property type="nucleotide sequence ID" value="NZ_JADMLG010000001.1"/>
</dbReference>
<evidence type="ECO:0000313" key="3">
    <source>
        <dbReference type="Proteomes" id="UP000655751"/>
    </source>
</evidence>
<gene>
    <name evidence="2" type="ORF">IT779_01840</name>
</gene>
<organism evidence="2 3">
    <name type="scientific">Nocardia bovistercoris</name>
    <dbReference type="NCBI Taxonomy" id="2785916"/>
    <lineage>
        <taxon>Bacteria</taxon>
        <taxon>Bacillati</taxon>
        <taxon>Actinomycetota</taxon>
        <taxon>Actinomycetes</taxon>
        <taxon>Mycobacteriales</taxon>
        <taxon>Nocardiaceae</taxon>
        <taxon>Nocardia</taxon>
    </lineage>
</organism>
<feature type="region of interest" description="Disordered" evidence="1">
    <location>
        <begin position="1"/>
        <end position="20"/>
    </location>
</feature>
<evidence type="ECO:0000313" key="2">
    <source>
        <dbReference type="EMBL" id="MBH0775027.1"/>
    </source>
</evidence>
<comment type="caution">
    <text evidence="2">The sequence shown here is derived from an EMBL/GenBank/DDBJ whole genome shotgun (WGS) entry which is preliminary data.</text>
</comment>
<dbReference type="AlphaFoldDB" id="A0A931N0U2"/>
<reference evidence="2" key="1">
    <citation type="submission" date="2020-11" db="EMBL/GenBank/DDBJ databases">
        <title>Nocardia NEAU-351.nov., a novel actinomycete isolated from the cow dung.</title>
        <authorList>
            <person name="Zhang X."/>
        </authorList>
    </citation>
    <scope>NUCLEOTIDE SEQUENCE</scope>
    <source>
        <strain evidence="2">NEAU-351</strain>
    </source>
</reference>
<keyword evidence="3" id="KW-1185">Reference proteome</keyword>
<proteinExistence type="predicted"/>
<evidence type="ECO:0000256" key="1">
    <source>
        <dbReference type="SAM" id="MobiDB-lite"/>
    </source>
</evidence>
<sequence length="110" mass="12117">MTNSSDAPVGGEVGGRFHELQAELAPRRRAPYRLTDEISIAPVTRGQLLALRRTHNDDEQMAVVLGDQYDAVEALFAERPLDEWYAFQKDLYAHLFGQGSSELPGGSQGS</sequence>